<dbReference type="Gene3D" id="2.40.50.100">
    <property type="match status" value="1"/>
</dbReference>
<feature type="domain" description="Multidrug resistance protein MdtA-like alpha-helical hairpin" evidence="3">
    <location>
        <begin position="123"/>
        <end position="189"/>
    </location>
</feature>
<dbReference type="PANTHER" id="PTHR30158:SF23">
    <property type="entry name" value="MULTIDRUG RESISTANCE PROTEIN MEXA"/>
    <property type="match status" value="1"/>
</dbReference>
<dbReference type="InterPro" id="IPR058625">
    <property type="entry name" value="MdtA-like_BSH"/>
</dbReference>
<gene>
    <name evidence="7" type="ORF">AY601_2689</name>
</gene>
<dbReference type="GO" id="GO:0005886">
    <property type="term" value="C:plasma membrane"/>
    <property type="evidence" value="ECO:0007669"/>
    <property type="project" value="TreeGrafter"/>
</dbReference>
<feature type="domain" description="Multidrug resistance protein MdtA-like barrel-sandwich hybrid" evidence="4">
    <location>
        <begin position="80"/>
        <end position="221"/>
    </location>
</feature>
<comment type="subcellular location">
    <subcellularLocation>
        <location evidence="1">Cell envelope</location>
    </subcellularLocation>
</comment>
<dbReference type="GO" id="GO:0030313">
    <property type="term" value="C:cell envelope"/>
    <property type="evidence" value="ECO:0007669"/>
    <property type="project" value="UniProtKB-SubCell"/>
</dbReference>
<reference evidence="7 8" key="1">
    <citation type="submission" date="2016-03" db="EMBL/GenBank/DDBJ databases">
        <title>Complete genome sequence of Pedobacter cryoconitis PAMC 27485.</title>
        <authorList>
            <person name="Lee J."/>
            <person name="Kim O.-S."/>
        </authorList>
    </citation>
    <scope>NUCLEOTIDE SEQUENCE [LARGE SCALE GENOMIC DNA]</scope>
    <source>
        <strain evidence="7 8">PAMC 27485</strain>
    </source>
</reference>
<dbReference type="NCBIfam" id="TIGR01730">
    <property type="entry name" value="RND_mfp"/>
    <property type="match status" value="1"/>
</dbReference>
<evidence type="ECO:0000313" key="8">
    <source>
        <dbReference type="Proteomes" id="UP000071561"/>
    </source>
</evidence>
<evidence type="ECO:0000256" key="1">
    <source>
        <dbReference type="ARBA" id="ARBA00004196"/>
    </source>
</evidence>
<dbReference type="InterPro" id="IPR058627">
    <property type="entry name" value="MdtA-like_C"/>
</dbReference>
<keyword evidence="8" id="KW-1185">Reference proteome</keyword>
<feature type="domain" description="Multidrug resistance protein MdtA-like beta-barrel" evidence="5">
    <location>
        <begin position="251"/>
        <end position="313"/>
    </location>
</feature>
<dbReference type="AlphaFoldDB" id="A0A127VE42"/>
<name>A0A127VE42_9SPHI</name>
<organism evidence="7 8">
    <name type="scientific">Pedobacter cryoconitis</name>
    <dbReference type="NCBI Taxonomy" id="188932"/>
    <lineage>
        <taxon>Bacteria</taxon>
        <taxon>Pseudomonadati</taxon>
        <taxon>Bacteroidota</taxon>
        <taxon>Sphingobacteriia</taxon>
        <taxon>Sphingobacteriales</taxon>
        <taxon>Sphingobacteriaceae</taxon>
        <taxon>Pedobacter</taxon>
    </lineage>
</organism>
<comment type="similarity">
    <text evidence="2">Belongs to the membrane fusion protein (MFP) (TC 8.A.1) family.</text>
</comment>
<accession>A0A127VE42</accession>
<dbReference type="KEGG" id="pcm:AY601_2689"/>
<dbReference type="Gene3D" id="2.40.30.170">
    <property type="match status" value="1"/>
</dbReference>
<dbReference type="Gene3D" id="2.40.420.20">
    <property type="match status" value="1"/>
</dbReference>
<evidence type="ECO:0000313" key="7">
    <source>
        <dbReference type="EMBL" id="AMP99574.1"/>
    </source>
</evidence>
<dbReference type="InterPro" id="IPR006143">
    <property type="entry name" value="RND_pump_MFP"/>
</dbReference>
<dbReference type="PANTHER" id="PTHR30158">
    <property type="entry name" value="ACRA/E-RELATED COMPONENT OF DRUG EFFLUX TRANSPORTER"/>
    <property type="match status" value="1"/>
</dbReference>
<evidence type="ECO:0000259" key="6">
    <source>
        <dbReference type="Pfam" id="PF25967"/>
    </source>
</evidence>
<proteinExistence type="inferred from homology"/>
<dbReference type="SUPFAM" id="SSF111369">
    <property type="entry name" value="HlyD-like secretion proteins"/>
    <property type="match status" value="1"/>
</dbReference>
<dbReference type="EMBL" id="CP014504">
    <property type="protein sequence ID" value="AMP99574.1"/>
    <property type="molecule type" value="Genomic_DNA"/>
</dbReference>
<evidence type="ECO:0000259" key="4">
    <source>
        <dbReference type="Pfam" id="PF25917"/>
    </source>
</evidence>
<feature type="domain" description="Multidrug resistance protein MdtA-like C-terminal permuted SH3" evidence="6">
    <location>
        <begin position="320"/>
        <end position="379"/>
    </location>
</feature>
<dbReference type="Pfam" id="PF25876">
    <property type="entry name" value="HH_MFP_RND"/>
    <property type="match status" value="1"/>
</dbReference>
<dbReference type="Pfam" id="PF25967">
    <property type="entry name" value="RND-MFP_C"/>
    <property type="match status" value="1"/>
</dbReference>
<evidence type="ECO:0000256" key="2">
    <source>
        <dbReference type="ARBA" id="ARBA00009477"/>
    </source>
</evidence>
<evidence type="ECO:0000259" key="5">
    <source>
        <dbReference type="Pfam" id="PF25944"/>
    </source>
</evidence>
<dbReference type="Pfam" id="PF25944">
    <property type="entry name" value="Beta-barrel_RND"/>
    <property type="match status" value="1"/>
</dbReference>
<dbReference type="Proteomes" id="UP000071561">
    <property type="component" value="Chromosome"/>
</dbReference>
<dbReference type="Pfam" id="PF25917">
    <property type="entry name" value="BSH_RND"/>
    <property type="match status" value="1"/>
</dbReference>
<dbReference type="GO" id="GO:0046677">
    <property type="term" value="P:response to antibiotic"/>
    <property type="evidence" value="ECO:0007669"/>
    <property type="project" value="TreeGrafter"/>
</dbReference>
<dbReference type="GO" id="GO:0022857">
    <property type="term" value="F:transmembrane transporter activity"/>
    <property type="evidence" value="ECO:0007669"/>
    <property type="project" value="InterPro"/>
</dbReference>
<sequence length="391" mass="42169">MWLSCIWSILLAMTLSEDDMNTFKTPLAILASLVIFSSCGNNKGKDKTADQVKPYPVITLASKIADIYSDYPATIQGIQNIEIRPKIDGYVADIFVDEGASVKKGQLLFRINAPQYEQDVKTTEANIKIAQADVNAARMNVDKVKPLVDEDIVSPYQLESAKYTLESKQGALAQANAALNNAKTNLSYTQIFSPVDGVIGILPYKIGSLVSSTTANPLTTVSNIESIYAYFSINERQGLDFFLAAKGVTMQQKLTTLPPVNLVLANGNVLPSAGKVETASGLINAQTGSINMRATFPNHDGLVRSGSSAVVRIPRTINAALLVPQKATYQIQGKLFVYVVDKSNKVNSVEITTTASTADSYVIQKGLKVGDRVVADGISNLREGLEIKPTN</sequence>
<protein>
    <submittedName>
        <fullName evidence="7">Uncharacterized protein</fullName>
    </submittedName>
</protein>
<dbReference type="Gene3D" id="1.10.287.470">
    <property type="entry name" value="Helix hairpin bin"/>
    <property type="match status" value="1"/>
</dbReference>
<dbReference type="PATRIC" id="fig|188932.3.peg.2801"/>
<evidence type="ECO:0000259" key="3">
    <source>
        <dbReference type="Pfam" id="PF25876"/>
    </source>
</evidence>
<dbReference type="InterPro" id="IPR058626">
    <property type="entry name" value="MdtA-like_b-barrel"/>
</dbReference>
<dbReference type="InterPro" id="IPR058624">
    <property type="entry name" value="MdtA-like_HH"/>
</dbReference>